<dbReference type="AlphaFoldDB" id="A0A8C4VF75"/>
<evidence type="ECO:0000256" key="3">
    <source>
        <dbReference type="ARBA" id="ARBA00023054"/>
    </source>
</evidence>
<reference evidence="5" key="1">
    <citation type="submission" date="2019-06" db="EMBL/GenBank/DDBJ databases">
        <title>G10K-VGP Goodes thornscrub tortoise genome, primary haplotype.</title>
        <authorList>
            <person name="Murphy B."/>
            <person name="Edwards T."/>
            <person name="Rhie A."/>
            <person name="Koren S."/>
            <person name="Phillippy A."/>
            <person name="Fedrigo O."/>
            <person name="Haase B."/>
            <person name="Mountcastle J."/>
            <person name="Lewin H."/>
            <person name="Damas J."/>
            <person name="Howe K."/>
            <person name="Formenti G."/>
            <person name="Myers G."/>
            <person name="Durbin R."/>
            <person name="Jarvis E.D."/>
        </authorList>
    </citation>
    <scope>NUCLEOTIDE SEQUENCE [LARGE SCALE GENOMIC DNA]</scope>
</reference>
<evidence type="ECO:0000256" key="2">
    <source>
        <dbReference type="ARBA" id="ARBA00007585"/>
    </source>
</evidence>
<dbReference type="InterPro" id="IPR051293">
    <property type="entry name" value="MTUS1/CCDC69"/>
</dbReference>
<dbReference type="PANTHER" id="PTHR24200:SF7">
    <property type="entry name" value="MICROTUBULE-ASSOCIATED TUMOR SUPPRESSOR 1"/>
    <property type="match status" value="1"/>
</dbReference>
<protein>
    <submittedName>
        <fullName evidence="5">Uncharacterized protein</fullName>
    </submittedName>
</protein>
<evidence type="ECO:0000313" key="6">
    <source>
        <dbReference type="Proteomes" id="UP000694390"/>
    </source>
</evidence>
<dbReference type="OrthoDB" id="10038993at2759"/>
<sequence length="142" mass="16318">MLWSPKFSLSNMRVRLTAKGLLRNLQLPSGYRKSIVIFHTVERGKQKTPKSSCIHTPTSPAVHSTETKTRELAQYKAKCENQSEIILHLKKFLAKLWHQWACHGSYERCFFVCLFVFLNCLSSGIFHYKLSTGIDVPIGTFQ</sequence>
<evidence type="ECO:0000313" key="5">
    <source>
        <dbReference type="Ensembl" id="ENSGEVP00005001533.1"/>
    </source>
</evidence>
<dbReference type="GO" id="GO:0005634">
    <property type="term" value="C:nucleus"/>
    <property type="evidence" value="ECO:0007669"/>
    <property type="project" value="UniProtKB-SubCell"/>
</dbReference>
<dbReference type="GeneTree" id="ENSGT00940000177791"/>
<comment type="subcellular location">
    <subcellularLocation>
        <location evidence="1">Nucleus</location>
    </subcellularLocation>
</comment>
<keyword evidence="4" id="KW-0539">Nucleus</keyword>
<keyword evidence="3" id="KW-0175">Coiled coil</keyword>
<organism evidence="5 6">
    <name type="scientific">Gopherus evgoodei</name>
    <name type="common">Goodes thornscrub tortoise</name>
    <dbReference type="NCBI Taxonomy" id="1825980"/>
    <lineage>
        <taxon>Eukaryota</taxon>
        <taxon>Metazoa</taxon>
        <taxon>Chordata</taxon>
        <taxon>Craniata</taxon>
        <taxon>Vertebrata</taxon>
        <taxon>Euteleostomi</taxon>
        <taxon>Archelosauria</taxon>
        <taxon>Testudinata</taxon>
        <taxon>Testudines</taxon>
        <taxon>Cryptodira</taxon>
        <taxon>Durocryptodira</taxon>
        <taxon>Testudinoidea</taxon>
        <taxon>Testudinidae</taxon>
        <taxon>Gopherus</taxon>
    </lineage>
</organism>
<evidence type="ECO:0000256" key="4">
    <source>
        <dbReference type="ARBA" id="ARBA00023242"/>
    </source>
</evidence>
<dbReference type="Proteomes" id="UP000694390">
    <property type="component" value="Chromosome 5"/>
</dbReference>
<reference evidence="5" key="3">
    <citation type="submission" date="2025-09" db="UniProtKB">
        <authorList>
            <consortium name="Ensembl"/>
        </authorList>
    </citation>
    <scope>IDENTIFICATION</scope>
</reference>
<comment type="similarity">
    <text evidence="2">Belongs to the MTUS1 family.</text>
</comment>
<evidence type="ECO:0000256" key="1">
    <source>
        <dbReference type="ARBA" id="ARBA00004123"/>
    </source>
</evidence>
<dbReference type="GO" id="GO:0005737">
    <property type="term" value="C:cytoplasm"/>
    <property type="evidence" value="ECO:0007669"/>
    <property type="project" value="TreeGrafter"/>
</dbReference>
<dbReference type="Ensembl" id="ENSGEVT00005001620.1">
    <property type="protein sequence ID" value="ENSGEVP00005001533.1"/>
    <property type="gene ID" value="ENSGEVG00005001185.1"/>
</dbReference>
<accession>A0A8C4VF75</accession>
<dbReference type="GO" id="GO:0010758">
    <property type="term" value="P:regulation of macrophage chemotaxis"/>
    <property type="evidence" value="ECO:0007669"/>
    <property type="project" value="TreeGrafter"/>
</dbReference>
<keyword evidence="6" id="KW-1185">Reference proteome</keyword>
<name>A0A8C4VF75_9SAUR</name>
<dbReference type="GO" id="GO:0008017">
    <property type="term" value="F:microtubule binding"/>
    <property type="evidence" value="ECO:0007669"/>
    <property type="project" value="TreeGrafter"/>
</dbReference>
<reference evidence="5" key="2">
    <citation type="submission" date="2025-08" db="UniProtKB">
        <authorList>
            <consortium name="Ensembl"/>
        </authorList>
    </citation>
    <scope>IDENTIFICATION</scope>
</reference>
<dbReference type="PANTHER" id="PTHR24200">
    <property type="entry name" value="TOUCAN, ISOFORM A"/>
    <property type="match status" value="1"/>
</dbReference>
<proteinExistence type="inferred from homology"/>